<dbReference type="Gene3D" id="4.10.1080.10">
    <property type="entry name" value="TSP type-3 repeat"/>
    <property type="match status" value="1"/>
</dbReference>
<protein>
    <submittedName>
        <fullName evidence="2">Beta strand repeat-containing protein</fullName>
    </submittedName>
</protein>
<evidence type="ECO:0000256" key="1">
    <source>
        <dbReference type="SAM" id="MobiDB-lite"/>
    </source>
</evidence>
<sequence>MNKENNTPIPLLMRIFTKTFSGKVKALLVFIFISLISYQMKAQVVNTWGLLSGTVPENNFQTSSFSAIGDGTTFVTVDINRSPSTTAGGTVNAVPPGLILTSSFDNSRATVGVSGNTYTYIFSEPVHVILSSQEHSELIRTENIKISSADAGAQFSGSLTNGQTGHFIANNNTSEIHIGSNASITTAGTYWTVESNIAITTLSIEYYVTDPAEAASGEPFTMSLAPAPFVRLDNDNSTGAGGIDFNGTSCTSGTEVLDGSDLLINAPHGIQRVEINLINEQDIGEEELSVVLTLPDISITGNGSTSVTVVNGDPSPNDFDDFDDIIDELYYKNTSSSPDLATTRQVEIVVFDEYGGVSITSTLNFTLVQASNSGTVAGPLVVFSTDPPVDLNIALDGSQDAGTWVDVDGTGELTGSTVNVPALAIGSYTFRYDVVGSAPCNNAFTSVVLIVLDGNELEITSPSSCAYIMTEYTDPLDSQGTDDPIYIFDLPGNNGELSCETAIGATYDWYIFNPATNSYDVFALNSTPVQTGLSDGGYLVVRDDGGVKTEGRAWVWNSSLDADAGIDLAICNGDSATILGAGTVLNPTYTYYDPVKRPFIIDGSTVVSVTFDGLHTYISDLAFYLVSPDETQTVELASNQPGFPCNSGDDIVNLTLTNDPGIGVQIYDLCNLNNPANSPNNGPLAGTFNQYYTTYTFLGGGTFVGSNPQAIDMSSLSGFDAGQGGWKVQIYDCENLDFGSLTGATISFADGAGDIRTYTSGSISVPINDNSCDPASASIYEVPFDSAISQTDTSISINPAVGIGVRSIGGYEWSFSTVSSTGPWSGPFENVSTTPTVSPGTTTWYRIVMDNGLGCSTEDVMVVTVTDEPDAGTGTDEYACAGDTVVDLNALLTGADIGTWSVSGTSPDNPGGDFNAGSGTYDPTTGGVYVFDYTVNALVPCTVNATTSVTVSVQTAPNTGINNTIFADGSSGVITLLNELLSTPDVGGLWSLDGAGDNPGANFDSGLGTLDSSGLVDGTYIFEYSITNCTTSMSSVTVVFSALDTDMDNVGDAVDLDDDNDGILDTAENSLGIDPSADADGDGIPNYQDFDDNGTATAPVCVDADTNGICDTLDPVFDNDQDGVPNHFDLDSDNDGIYDVVEAGGTASNTPGQEGRHIDNDNNTDNIATNGVPSFANGGAGISNPTDTGADGSLDYLTLDSDSDNCSDANEAYNDPNADGGDTGVYGTDPATVDPATGVVTTAVYTNPIDGDSDTVDDYQQVGPDADGDGISDACDTVFDDNDGDGIGDGNDLDDDNDGIVDLQEALGFDPTDPASCSFAAADFDNTFPIPTATIDGDVVNTGGVEQITDVPATFVGDQYRFYNVVTIDALRLDAVVEITAADSNITTFTIDNDATGDPQGWQGEYDVPAGQTASMSFRLEFVLANTNTVVPLDRFGGIFYDIDGANANESITLQNPGLYIVEDTTLLIVNDNGTDVTLTGPLTTFPGIDLDTDIAVYFNYYNISSFEFSTSANNVTAAANTNFFSLVFDPCAIDAFTTTDYVLRDGLDSDGDGDDDYLDTDSDDDGCFDAIEADGSFTIADVNGAGELIGGEDPSTGIPTIAGIGQDGNADVITIGPDADNDGIADACDLVDDSGDVDGDGVPDLTDLDDDNDGILDVDEGGPECRDSVVASLNTSGYTLNTDLSTAPGFPLVFDNGNYEFTAVFTDGGADSGTPQWSNGVQVRDDFPTVNDYIYVQPRNVGQIASGDYVEYIFDFPVALDQFSFIFAGLNNADYAEITAFNGATPITVTPDNFSDYSPALTSGVWDVSGNRVVGNSSTGGVSVTDNFFRATIEGPITRVIIASGKGNNSNGTVTAGFHSIVACIPGTGQNSDTDLLEDYLDNDSDDDGCPDAIEAAGNFQFTDLNGDDSLNGGVDPSTGIPLVAGAGQATTSAVTNASDSSACADTDNDGVFDSVDLDDDNDGILDTVESGGIDPLTDADGDGVPVYLDDDDSPATGAGIGNLDGTVEPAFDADGDNIPNHFDLDSDNDGIYDIIETGNAGLDSDDDGIADGGVGTDGI</sequence>
<organism evidence="2 3">
    <name type="scientific">Aquimarina rubra</name>
    <dbReference type="NCBI Taxonomy" id="1920033"/>
    <lineage>
        <taxon>Bacteria</taxon>
        <taxon>Pseudomonadati</taxon>
        <taxon>Bacteroidota</taxon>
        <taxon>Flavobacteriia</taxon>
        <taxon>Flavobacteriales</taxon>
        <taxon>Flavobacteriaceae</taxon>
        <taxon>Aquimarina</taxon>
    </lineage>
</organism>
<feature type="region of interest" description="Disordered" evidence="1">
    <location>
        <begin position="1142"/>
        <end position="1188"/>
    </location>
</feature>
<accession>A0ABW5LL63</accession>
<feature type="region of interest" description="Disordered" evidence="1">
    <location>
        <begin position="1071"/>
        <end position="1091"/>
    </location>
</feature>
<reference evidence="3" key="1">
    <citation type="journal article" date="2019" name="Int. J. Syst. Evol. Microbiol.">
        <title>The Global Catalogue of Microorganisms (GCM) 10K type strain sequencing project: providing services to taxonomists for standard genome sequencing and annotation.</title>
        <authorList>
            <consortium name="The Broad Institute Genomics Platform"/>
            <consortium name="The Broad Institute Genome Sequencing Center for Infectious Disease"/>
            <person name="Wu L."/>
            <person name="Ma J."/>
        </authorList>
    </citation>
    <scope>NUCLEOTIDE SEQUENCE [LARGE SCALE GENOMIC DNA]</scope>
    <source>
        <strain evidence="3">KCTC 52274</strain>
    </source>
</reference>
<dbReference type="RefSeq" id="WP_378295436.1">
    <property type="nucleotide sequence ID" value="NZ_JBHULE010000037.1"/>
</dbReference>
<name>A0ABW5LL63_9FLAO</name>
<gene>
    <name evidence="2" type="ORF">ACFSR1_23260</name>
</gene>
<evidence type="ECO:0000313" key="2">
    <source>
        <dbReference type="EMBL" id="MFD2565613.1"/>
    </source>
</evidence>
<dbReference type="EMBL" id="JBHULE010000037">
    <property type="protein sequence ID" value="MFD2565613.1"/>
    <property type="molecule type" value="Genomic_DNA"/>
</dbReference>
<evidence type="ECO:0000313" key="3">
    <source>
        <dbReference type="Proteomes" id="UP001597319"/>
    </source>
</evidence>
<proteinExistence type="predicted"/>
<dbReference type="Proteomes" id="UP001597319">
    <property type="component" value="Unassembled WGS sequence"/>
</dbReference>
<keyword evidence="3" id="KW-1185">Reference proteome</keyword>
<feature type="non-terminal residue" evidence="2">
    <location>
        <position position="2061"/>
    </location>
</feature>
<dbReference type="InterPro" id="IPR028974">
    <property type="entry name" value="TSP_type-3_rpt"/>
</dbReference>
<feature type="region of interest" description="Disordered" evidence="1">
    <location>
        <begin position="1201"/>
        <end position="1229"/>
    </location>
</feature>
<feature type="compositionally biased region" description="Low complexity" evidence="1">
    <location>
        <begin position="1161"/>
        <end position="1170"/>
    </location>
</feature>
<dbReference type="Gene3D" id="2.60.120.260">
    <property type="entry name" value="Galactose-binding domain-like"/>
    <property type="match status" value="1"/>
</dbReference>
<comment type="caution">
    <text evidence="2">The sequence shown here is derived from an EMBL/GenBank/DDBJ whole genome shotgun (WGS) entry which is preliminary data.</text>
</comment>
<dbReference type="SUPFAM" id="SSF103647">
    <property type="entry name" value="TSP type-3 repeat"/>
    <property type="match status" value="2"/>
</dbReference>